<dbReference type="GO" id="GO:0016740">
    <property type="term" value="F:transferase activity"/>
    <property type="evidence" value="ECO:0007669"/>
    <property type="project" value="UniProtKB-KW"/>
</dbReference>
<evidence type="ECO:0000313" key="1">
    <source>
        <dbReference type="EMBL" id="MER6980206.1"/>
    </source>
</evidence>
<reference evidence="1 2" key="1">
    <citation type="submission" date="2024-06" db="EMBL/GenBank/DDBJ databases">
        <title>The Natural Products Discovery Center: Release of the First 8490 Sequenced Strains for Exploring Actinobacteria Biosynthetic Diversity.</title>
        <authorList>
            <person name="Kalkreuter E."/>
            <person name="Kautsar S.A."/>
            <person name="Yang D."/>
            <person name="Bader C.D."/>
            <person name="Teijaro C.N."/>
            <person name="Fluegel L."/>
            <person name="Davis C.M."/>
            <person name="Simpson J.R."/>
            <person name="Lauterbach L."/>
            <person name="Steele A.D."/>
            <person name="Gui C."/>
            <person name="Meng S."/>
            <person name="Li G."/>
            <person name="Viehrig K."/>
            <person name="Ye F."/>
            <person name="Su P."/>
            <person name="Kiefer A.F."/>
            <person name="Nichols A."/>
            <person name="Cepeda A.J."/>
            <person name="Yan W."/>
            <person name="Fan B."/>
            <person name="Jiang Y."/>
            <person name="Adhikari A."/>
            <person name="Zheng C.-J."/>
            <person name="Schuster L."/>
            <person name="Cowan T.M."/>
            <person name="Smanski M.J."/>
            <person name="Chevrette M.G."/>
            <person name="De Carvalho L.P.S."/>
            <person name="Shen B."/>
        </authorList>
    </citation>
    <scope>NUCLEOTIDE SEQUENCE [LARGE SCALE GENOMIC DNA]</scope>
    <source>
        <strain evidence="1 2">NPDC000634</strain>
    </source>
</reference>
<evidence type="ECO:0000313" key="2">
    <source>
        <dbReference type="Proteomes" id="UP001458415"/>
    </source>
</evidence>
<proteinExistence type="predicted"/>
<keyword evidence="1" id="KW-0808">Transferase</keyword>
<gene>
    <name evidence="1" type="ORF">ABT317_25345</name>
</gene>
<dbReference type="Proteomes" id="UP001458415">
    <property type="component" value="Unassembled WGS sequence"/>
</dbReference>
<comment type="caution">
    <text evidence="1">The sequence shown here is derived from an EMBL/GenBank/DDBJ whole genome shotgun (WGS) entry which is preliminary data.</text>
</comment>
<dbReference type="EMBL" id="JBEPCU010000507">
    <property type="protein sequence ID" value="MER6980206.1"/>
    <property type="molecule type" value="Genomic_DNA"/>
</dbReference>
<organism evidence="1 2">
    <name type="scientific">Streptomyces carpinensis</name>
    <dbReference type="NCBI Taxonomy" id="66369"/>
    <lineage>
        <taxon>Bacteria</taxon>
        <taxon>Bacillati</taxon>
        <taxon>Actinomycetota</taxon>
        <taxon>Actinomycetes</taxon>
        <taxon>Kitasatosporales</taxon>
        <taxon>Streptomycetaceae</taxon>
        <taxon>Streptomyces</taxon>
    </lineage>
</organism>
<sequence>LQETGAAVALEGEVSAGRLREALGPLLADADLRWGMAERARAFGRPDAADRLVDVLLSAASG</sequence>
<accession>A0ABV1W8N7</accession>
<feature type="non-terminal residue" evidence="1">
    <location>
        <position position="1"/>
    </location>
</feature>
<keyword evidence="2" id="KW-1185">Reference proteome</keyword>
<name>A0ABV1W8N7_9ACTN</name>
<protein>
    <submittedName>
        <fullName evidence="1">UDP-N-acetylglucosamine--N-acetylmuramyl-(Pentapeptide) pyrophosphoryl-undecaprenol N-acetylglucosamine transferase</fullName>
    </submittedName>
</protein>
<dbReference type="SUPFAM" id="SSF53756">
    <property type="entry name" value="UDP-Glycosyltransferase/glycogen phosphorylase"/>
    <property type="match status" value="1"/>
</dbReference>